<reference evidence="2 3" key="1">
    <citation type="submission" date="2016-10" db="EMBL/GenBank/DDBJ databases">
        <authorList>
            <person name="Varghese N."/>
            <person name="Submissions S."/>
        </authorList>
    </citation>
    <scope>NUCLEOTIDE SEQUENCE [LARGE SCALE GENOMIC DNA]</scope>
    <source>
        <strain evidence="2 3">DSM 21619</strain>
    </source>
</reference>
<dbReference type="RefSeq" id="WP_093881563.1">
    <property type="nucleotide sequence ID" value="NZ_FOCD01000006.1"/>
</dbReference>
<comment type="caution">
    <text evidence="2">The sequence shown here is derived from an EMBL/GenBank/DDBJ whole genome shotgun (WGS) entry which is preliminary data.</text>
</comment>
<gene>
    <name evidence="2" type="ORF">SAMN04489762_3465</name>
</gene>
<dbReference type="Gene3D" id="3.40.960.10">
    <property type="entry name" value="VSR Endonuclease"/>
    <property type="match status" value="1"/>
</dbReference>
<protein>
    <recommendedName>
        <fullName evidence="1">Restriction endonuclease type II-like domain-containing protein</fullName>
    </recommendedName>
</protein>
<dbReference type="Proteomes" id="UP000199735">
    <property type="component" value="Unassembled WGS sequence"/>
</dbReference>
<name>A0AAX2EJU8_9BACI</name>
<dbReference type="EMBL" id="FOCD01000006">
    <property type="protein sequence ID" value="SEO09061.1"/>
    <property type="molecule type" value="Genomic_DNA"/>
</dbReference>
<evidence type="ECO:0000313" key="3">
    <source>
        <dbReference type="Proteomes" id="UP000199735"/>
    </source>
</evidence>
<dbReference type="AlphaFoldDB" id="A0AAX2EJU8"/>
<dbReference type="InterPro" id="IPR049468">
    <property type="entry name" value="Restrct_endonuc-II-like_dom"/>
</dbReference>
<organism evidence="2 3">
    <name type="scientific">Terribacillus saccharophilus</name>
    <dbReference type="NCBI Taxonomy" id="361277"/>
    <lineage>
        <taxon>Bacteria</taxon>
        <taxon>Bacillati</taxon>
        <taxon>Bacillota</taxon>
        <taxon>Bacilli</taxon>
        <taxon>Bacillales</taxon>
        <taxon>Bacillaceae</taxon>
        <taxon>Terribacillus</taxon>
    </lineage>
</organism>
<dbReference type="InterPro" id="IPR011335">
    <property type="entry name" value="Restrct_endonuc-II-like"/>
</dbReference>
<sequence length="193" mass="22781">MTIQSNKDHFKSLISEAKQKYDGLDKRIKDEIDSMLDLYLYNRVSRIDKCESPIEQLLHIHLSELCTELINELLYLSENSNLIYKLQEEVVVKHKTYRVDFLITCQVDEKNYHFAIECDGHDFHEKTKEQAARDKSRDRELASIGYRVIRFTGSEIWNAPTKCVIEISDIIQEATGISEYWNKRIEEDNRAFN</sequence>
<feature type="domain" description="Restriction endonuclease type II-like" evidence="1">
    <location>
        <begin position="92"/>
        <end position="168"/>
    </location>
</feature>
<proteinExistence type="predicted"/>
<evidence type="ECO:0000313" key="2">
    <source>
        <dbReference type="EMBL" id="SEO09061.1"/>
    </source>
</evidence>
<dbReference type="SUPFAM" id="SSF52980">
    <property type="entry name" value="Restriction endonuclease-like"/>
    <property type="match status" value="1"/>
</dbReference>
<dbReference type="Pfam" id="PF18741">
    <property type="entry name" value="MTES_1575"/>
    <property type="match status" value="1"/>
</dbReference>
<accession>A0AAX2EJU8</accession>
<evidence type="ECO:0000259" key="1">
    <source>
        <dbReference type="Pfam" id="PF18741"/>
    </source>
</evidence>